<evidence type="ECO:0000313" key="2">
    <source>
        <dbReference type="Proteomes" id="UP000179807"/>
    </source>
</evidence>
<gene>
    <name evidence="1" type="ORF">TRFO_10290</name>
</gene>
<dbReference type="RefSeq" id="XP_068349016.1">
    <property type="nucleotide sequence ID" value="XM_068495361.1"/>
</dbReference>
<accession>A0A1J4JCA1</accession>
<evidence type="ECO:0000313" key="1">
    <source>
        <dbReference type="EMBL" id="OHS95879.1"/>
    </source>
</evidence>
<dbReference type="EMBL" id="MLAK01001215">
    <property type="protein sequence ID" value="OHS95879.1"/>
    <property type="molecule type" value="Genomic_DNA"/>
</dbReference>
<name>A0A1J4JCA1_9EUKA</name>
<reference evidence="1" key="1">
    <citation type="submission" date="2016-10" db="EMBL/GenBank/DDBJ databases">
        <authorList>
            <person name="Benchimol M."/>
            <person name="Almeida L.G."/>
            <person name="Vasconcelos A.T."/>
            <person name="Perreira-Neves A."/>
            <person name="Rosa I.A."/>
            <person name="Tasca T."/>
            <person name="Bogo M.R."/>
            <person name="de Souza W."/>
        </authorList>
    </citation>
    <scope>NUCLEOTIDE SEQUENCE [LARGE SCALE GENOMIC DNA]</scope>
    <source>
        <strain evidence="1">K</strain>
    </source>
</reference>
<sequence length="389" mass="45481">MINSFLRKLFFVCVVISYRNLNSIKTFRIYMVKFLSTNKLQNLHSILLKNILEGTLSRYPHKNCTSFHQIKKYLAFIFHFLMGDPFSLTTLSSAVPYIQCCDDSSITPRKIFKPKNKFSVTMPIRPPPLDKSLSPRIRCKSPFSPVGNSRPALDDITLRYIEDPDNNVPSDVDDCRHILYQLQKLLEYFLADYNYNECTMIKKCIIKIEMEIFKLENELNSSSSDIKSDCEQIIDKYMTYWDSKYAEYLDFCKNENGRLEEHQKRELEDFDAAFPTTIERTPKPIKPTKGKRAPRPLSYSLRPVNKPRIFPDRITDLKKLSANDKKADAAQQKQIQLAKTRRERLIDLQKSKINTFVDFNNQTRATFIQIKKSVVNNFLDMMHEITGDC</sequence>
<keyword evidence="2" id="KW-1185">Reference proteome</keyword>
<dbReference type="Proteomes" id="UP000179807">
    <property type="component" value="Unassembled WGS sequence"/>
</dbReference>
<dbReference type="VEuPathDB" id="TrichDB:TRFO_10290"/>
<proteinExistence type="predicted"/>
<organism evidence="1 2">
    <name type="scientific">Tritrichomonas foetus</name>
    <dbReference type="NCBI Taxonomy" id="1144522"/>
    <lineage>
        <taxon>Eukaryota</taxon>
        <taxon>Metamonada</taxon>
        <taxon>Parabasalia</taxon>
        <taxon>Tritrichomonadida</taxon>
        <taxon>Tritrichomonadidae</taxon>
        <taxon>Tritrichomonas</taxon>
    </lineage>
</organism>
<protein>
    <submittedName>
        <fullName evidence="1">Uncharacterized protein</fullName>
    </submittedName>
</protein>
<dbReference type="GeneID" id="94830065"/>
<dbReference type="AlphaFoldDB" id="A0A1J4JCA1"/>
<comment type="caution">
    <text evidence="1">The sequence shown here is derived from an EMBL/GenBank/DDBJ whole genome shotgun (WGS) entry which is preliminary data.</text>
</comment>